<sequence length="295" mass="33442">MSDFVVREATLADRDTILGELSDNIYNGFDYIPCCYQRWLHDDEHTMLCVEERNTNTIVGFEVIGLYDGGRTAVYHALRVHPAYRGQGVAKLLGRALQERTRRDFPSVTHIRSCVQDKNPVALGMHYKQGYKPVSTTAFRYAEILKPVPRSVFKPDQLGVKRVSAQEVWGLLSRMPESKRLELIPGNALLVDWIPRDACIEGLTLCCSVYSYAEFDPLRRLFLHSLCYNAFGCNHVLLSYDMGLRRGLPPREDESARDYRMPPAIADLQTELSGYIDCSADTIGCNMALLQKPVE</sequence>
<dbReference type="Gene3D" id="3.40.630.30">
    <property type="match status" value="1"/>
</dbReference>
<dbReference type="Pfam" id="PF00583">
    <property type="entry name" value="Acetyltransf_1"/>
    <property type="match status" value="1"/>
</dbReference>
<dbReference type="RefSeq" id="XP_004989270.1">
    <property type="nucleotide sequence ID" value="XM_004989213.1"/>
</dbReference>
<accession>F2UNI0</accession>
<dbReference type="eggNOG" id="ENOG502SFGD">
    <property type="taxonomic scope" value="Eukaryota"/>
</dbReference>
<dbReference type="PANTHER" id="PTHR47403">
    <property type="entry name" value="LOC100145250 PROTEIN"/>
    <property type="match status" value="1"/>
</dbReference>
<proteinExistence type="predicted"/>
<dbReference type="InterPro" id="IPR016181">
    <property type="entry name" value="Acyl_CoA_acyltransferase"/>
</dbReference>
<dbReference type="Proteomes" id="UP000007799">
    <property type="component" value="Unassembled WGS sequence"/>
</dbReference>
<keyword evidence="3" id="KW-1185">Reference proteome</keyword>
<dbReference type="FunCoup" id="F2UNI0">
    <property type="interactions" value="3"/>
</dbReference>
<dbReference type="EMBL" id="GL832984">
    <property type="protein sequence ID" value="EGD79185.1"/>
    <property type="molecule type" value="Genomic_DNA"/>
</dbReference>
<dbReference type="PANTHER" id="PTHR47403:SF6">
    <property type="entry name" value="N-ACETYLTRANSFERASE DOMAIN-CONTAINING PROTEIN"/>
    <property type="match status" value="1"/>
</dbReference>
<dbReference type="PROSITE" id="PS51186">
    <property type="entry name" value="GNAT"/>
    <property type="match status" value="1"/>
</dbReference>
<organism evidence="3">
    <name type="scientific">Salpingoeca rosetta (strain ATCC 50818 / BSB-021)</name>
    <dbReference type="NCBI Taxonomy" id="946362"/>
    <lineage>
        <taxon>Eukaryota</taxon>
        <taxon>Choanoflagellata</taxon>
        <taxon>Craspedida</taxon>
        <taxon>Salpingoecidae</taxon>
        <taxon>Salpingoeca</taxon>
    </lineage>
</organism>
<dbReference type="OrthoDB" id="5981478at2759"/>
<reference evidence="2" key="1">
    <citation type="submission" date="2009-08" db="EMBL/GenBank/DDBJ databases">
        <title>Annotation of Salpingoeca rosetta.</title>
        <authorList>
            <consortium name="The Broad Institute Genome Sequencing Platform"/>
            <person name="Russ C."/>
            <person name="Cuomo C."/>
            <person name="Burger G."/>
            <person name="Gray M.W."/>
            <person name="Holland P.W.H."/>
            <person name="King N."/>
            <person name="Lang F.B.F."/>
            <person name="Roger A.J."/>
            <person name="Ruiz-Trillo I."/>
            <person name="Young S.K."/>
            <person name="Zeng Q."/>
            <person name="Gargeya S."/>
            <person name="Alvarado L."/>
            <person name="Berlin A."/>
            <person name="Chapman S.B."/>
            <person name="Chen Z."/>
            <person name="Freedman E."/>
            <person name="Gellesch M."/>
            <person name="Goldberg J."/>
            <person name="Griggs A."/>
            <person name="Gujja S."/>
            <person name="Heilman E."/>
            <person name="Heiman D."/>
            <person name="Howarth C."/>
            <person name="Mehta T."/>
            <person name="Neiman D."/>
            <person name="Pearson M."/>
            <person name="Roberts A."/>
            <person name="Saif S."/>
            <person name="Shea T."/>
            <person name="Shenoy N."/>
            <person name="Sisk P."/>
            <person name="Stolte C."/>
            <person name="Sykes S."/>
            <person name="White J."/>
            <person name="Yandava C."/>
            <person name="Haas B."/>
            <person name="Nusbaum C."/>
            <person name="Birren B."/>
        </authorList>
    </citation>
    <scope>NUCLEOTIDE SEQUENCE [LARGE SCALE GENOMIC DNA]</scope>
    <source>
        <strain evidence="2">ATCC 50818</strain>
    </source>
</reference>
<evidence type="ECO:0000313" key="2">
    <source>
        <dbReference type="EMBL" id="EGD79185.1"/>
    </source>
</evidence>
<dbReference type="InParanoid" id="F2UNI0"/>
<gene>
    <name evidence="2" type="ORF">PTSG_09914</name>
</gene>
<evidence type="ECO:0000313" key="3">
    <source>
        <dbReference type="Proteomes" id="UP000007799"/>
    </source>
</evidence>
<feature type="domain" description="N-acetyltransferase" evidence="1">
    <location>
        <begin position="4"/>
        <end position="149"/>
    </location>
</feature>
<dbReference type="InterPro" id="IPR000182">
    <property type="entry name" value="GNAT_dom"/>
</dbReference>
<dbReference type="CDD" id="cd04301">
    <property type="entry name" value="NAT_SF"/>
    <property type="match status" value="1"/>
</dbReference>
<evidence type="ECO:0000259" key="1">
    <source>
        <dbReference type="PROSITE" id="PS51186"/>
    </source>
</evidence>
<name>F2UNI0_SALR5</name>
<dbReference type="AlphaFoldDB" id="F2UNI0"/>
<dbReference type="GO" id="GO:0016747">
    <property type="term" value="F:acyltransferase activity, transferring groups other than amino-acyl groups"/>
    <property type="evidence" value="ECO:0007669"/>
    <property type="project" value="InterPro"/>
</dbReference>
<dbReference type="KEGG" id="sre:PTSG_09914"/>
<dbReference type="STRING" id="946362.F2UNI0"/>
<dbReference type="SUPFAM" id="SSF55729">
    <property type="entry name" value="Acyl-CoA N-acyltransferases (Nat)"/>
    <property type="match status" value="1"/>
</dbReference>
<dbReference type="GeneID" id="16069814"/>
<protein>
    <recommendedName>
        <fullName evidence="1">N-acetyltransferase domain-containing protein</fullName>
    </recommendedName>
</protein>